<organism evidence="6 7">
    <name type="scientific">Cinchona calisaya</name>
    <dbReference type="NCBI Taxonomy" id="153742"/>
    <lineage>
        <taxon>Eukaryota</taxon>
        <taxon>Viridiplantae</taxon>
        <taxon>Streptophyta</taxon>
        <taxon>Embryophyta</taxon>
        <taxon>Tracheophyta</taxon>
        <taxon>Spermatophyta</taxon>
        <taxon>Magnoliopsida</taxon>
        <taxon>eudicotyledons</taxon>
        <taxon>Gunneridae</taxon>
        <taxon>Pentapetalae</taxon>
        <taxon>asterids</taxon>
        <taxon>lamiids</taxon>
        <taxon>Gentianales</taxon>
        <taxon>Rubiaceae</taxon>
        <taxon>Cinchonoideae</taxon>
        <taxon>Cinchoneae</taxon>
        <taxon>Cinchona</taxon>
    </lineage>
</organism>
<dbReference type="Proteomes" id="UP001630127">
    <property type="component" value="Unassembled WGS sequence"/>
</dbReference>
<comment type="caution">
    <text evidence="6">The sequence shown here is derived from an EMBL/GenBank/DDBJ whole genome shotgun (WGS) entry which is preliminary data.</text>
</comment>
<gene>
    <name evidence="6" type="ORF">ACH5RR_036310</name>
</gene>
<dbReference type="SUPFAM" id="SSF101941">
    <property type="entry name" value="NAC domain"/>
    <property type="match status" value="1"/>
</dbReference>
<sequence>MGITSPNKVARIAGSGTWDGETKKTEIRELSSGGIIGTKKMLSYVLNSDLGSIGGWIVHEYSLAGAFLNEIKSTDYVFCRIIWDESKNTKDLWWMTGNGSSPILSCKRQGPACCHPRFEA</sequence>
<dbReference type="Pfam" id="PF02365">
    <property type="entry name" value="NAM"/>
    <property type="match status" value="1"/>
</dbReference>
<evidence type="ECO:0000256" key="3">
    <source>
        <dbReference type="ARBA" id="ARBA00023163"/>
    </source>
</evidence>
<feature type="domain" description="NAC" evidence="5">
    <location>
        <begin position="1"/>
        <end position="84"/>
    </location>
</feature>
<evidence type="ECO:0000256" key="4">
    <source>
        <dbReference type="ARBA" id="ARBA00023242"/>
    </source>
</evidence>
<keyword evidence="3" id="KW-0804">Transcription</keyword>
<keyword evidence="7" id="KW-1185">Reference proteome</keyword>
<dbReference type="PROSITE" id="PS51005">
    <property type="entry name" value="NAC"/>
    <property type="match status" value="1"/>
</dbReference>
<keyword evidence="2" id="KW-0238">DNA-binding</keyword>
<evidence type="ECO:0000256" key="1">
    <source>
        <dbReference type="ARBA" id="ARBA00023015"/>
    </source>
</evidence>
<keyword evidence="4" id="KW-0539">Nucleus</keyword>
<dbReference type="Gene3D" id="2.170.150.80">
    <property type="entry name" value="NAC domain"/>
    <property type="match status" value="1"/>
</dbReference>
<dbReference type="EMBL" id="JBJUIK010000015">
    <property type="protein sequence ID" value="KAL3501861.1"/>
    <property type="molecule type" value="Genomic_DNA"/>
</dbReference>
<name>A0ABD2Y2T6_9GENT</name>
<dbReference type="InterPro" id="IPR003441">
    <property type="entry name" value="NAC-dom"/>
</dbReference>
<accession>A0ABD2Y2T6</accession>
<proteinExistence type="predicted"/>
<dbReference type="AlphaFoldDB" id="A0ABD2Y2T6"/>
<dbReference type="GO" id="GO:0003677">
    <property type="term" value="F:DNA binding"/>
    <property type="evidence" value="ECO:0007669"/>
    <property type="project" value="UniProtKB-KW"/>
</dbReference>
<dbReference type="InterPro" id="IPR036093">
    <property type="entry name" value="NAC_dom_sf"/>
</dbReference>
<evidence type="ECO:0000313" key="6">
    <source>
        <dbReference type="EMBL" id="KAL3501861.1"/>
    </source>
</evidence>
<evidence type="ECO:0000256" key="2">
    <source>
        <dbReference type="ARBA" id="ARBA00023125"/>
    </source>
</evidence>
<reference evidence="6 7" key="1">
    <citation type="submission" date="2024-11" db="EMBL/GenBank/DDBJ databases">
        <title>A near-complete genome assembly of Cinchona calisaya.</title>
        <authorList>
            <person name="Lian D.C."/>
            <person name="Zhao X.W."/>
            <person name="Wei L."/>
        </authorList>
    </citation>
    <scope>NUCLEOTIDE SEQUENCE [LARGE SCALE GENOMIC DNA]</scope>
    <source>
        <tissue evidence="6">Nenye</tissue>
    </source>
</reference>
<evidence type="ECO:0000259" key="5">
    <source>
        <dbReference type="PROSITE" id="PS51005"/>
    </source>
</evidence>
<evidence type="ECO:0000313" key="7">
    <source>
        <dbReference type="Proteomes" id="UP001630127"/>
    </source>
</evidence>
<protein>
    <recommendedName>
        <fullName evidence="5">NAC domain-containing protein</fullName>
    </recommendedName>
</protein>
<keyword evidence="1" id="KW-0805">Transcription regulation</keyword>